<dbReference type="SMART" id="SM00419">
    <property type="entry name" value="HTH_CRP"/>
    <property type="match status" value="1"/>
</dbReference>
<dbReference type="SUPFAM" id="SSF51206">
    <property type="entry name" value="cAMP-binding domain-like"/>
    <property type="match status" value="1"/>
</dbReference>
<dbReference type="GO" id="GO:0003677">
    <property type="term" value="F:DNA binding"/>
    <property type="evidence" value="ECO:0007669"/>
    <property type="project" value="UniProtKB-KW"/>
</dbReference>
<evidence type="ECO:0000313" key="8">
    <source>
        <dbReference type="Proteomes" id="UP000552836"/>
    </source>
</evidence>
<reference evidence="6" key="4">
    <citation type="submission" date="2024-05" db="EMBL/GenBank/DDBJ databases">
        <authorList>
            <person name="Sun Q."/>
            <person name="Zhou Y."/>
        </authorList>
    </citation>
    <scope>NUCLEOTIDE SEQUENCE</scope>
    <source>
        <strain evidence="6">CGMCC 4.5581</strain>
    </source>
</reference>
<evidence type="ECO:0000259" key="4">
    <source>
        <dbReference type="PROSITE" id="PS50042"/>
    </source>
</evidence>
<dbReference type="GO" id="GO:0003700">
    <property type="term" value="F:DNA-binding transcription factor activity"/>
    <property type="evidence" value="ECO:0007669"/>
    <property type="project" value="TreeGrafter"/>
</dbReference>
<reference evidence="6" key="1">
    <citation type="journal article" date="2014" name="Int. J. Syst. Evol. Microbiol.">
        <title>Complete genome of a new Firmicutes species belonging to the dominant human colonic microbiota ('Ruminococcus bicirculans') reveals two chromosomes and a selective capacity to utilize plant glucans.</title>
        <authorList>
            <consortium name="NISC Comparative Sequencing Program"/>
            <person name="Wegmann U."/>
            <person name="Louis P."/>
            <person name="Goesmann A."/>
            <person name="Henrissat B."/>
            <person name="Duncan S.H."/>
            <person name="Flint H.J."/>
        </authorList>
    </citation>
    <scope>NUCLEOTIDE SEQUENCE</scope>
    <source>
        <strain evidence="6">CGMCC 4.5581</strain>
    </source>
</reference>
<feature type="domain" description="Cyclic nucleotide-binding" evidence="4">
    <location>
        <begin position="76"/>
        <end position="158"/>
    </location>
</feature>
<dbReference type="EMBL" id="BMMI01000009">
    <property type="protein sequence ID" value="GGL81111.1"/>
    <property type="molecule type" value="Genomic_DNA"/>
</dbReference>
<dbReference type="Proteomes" id="UP000552836">
    <property type="component" value="Unassembled WGS sequence"/>
</dbReference>
<dbReference type="SUPFAM" id="SSF46785">
    <property type="entry name" value="Winged helix' DNA-binding domain"/>
    <property type="match status" value="1"/>
</dbReference>
<dbReference type="Gene3D" id="2.60.120.10">
    <property type="entry name" value="Jelly Rolls"/>
    <property type="match status" value="1"/>
</dbReference>
<dbReference type="InterPro" id="IPR014710">
    <property type="entry name" value="RmlC-like_jellyroll"/>
</dbReference>
<accession>A0A846LQV2</accession>
<dbReference type="RefSeq" id="WP_208383944.1">
    <property type="nucleotide sequence ID" value="NZ_BAABJU010000011.1"/>
</dbReference>
<dbReference type="InterPro" id="IPR018490">
    <property type="entry name" value="cNMP-bd_dom_sf"/>
</dbReference>
<keyword evidence="9" id="KW-1185">Reference proteome</keyword>
<dbReference type="GO" id="GO:0005829">
    <property type="term" value="C:cytosol"/>
    <property type="evidence" value="ECO:0007669"/>
    <property type="project" value="TreeGrafter"/>
</dbReference>
<evidence type="ECO:0000256" key="2">
    <source>
        <dbReference type="ARBA" id="ARBA00023125"/>
    </source>
</evidence>
<evidence type="ECO:0000313" key="6">
    <source>
        <dbReference type="EMBL" id="GGL81111.1"/>
    </source>
</evidence>
<evidence type="ECO:0000256" key="1">
    <source>
        <dbReference type="ARBA" id="ARBA00023015"/>
    </source>
</evidence>
<dbReference type="PROSITE" id="PS51063">
    <property type="entry name" value="HTH_CRP_2"/>
    <property type="match status" value="1"/>
</dbReference>
<dbReference type="InterPro" id="IPR000595">
    <property type="entry name" value="cNMP-bd_dom"/>
</dbReference>
<feature type="domain" description="HTH crp-type" evidence="5">
    <location>
        <begin position="172"/>
        <end position="235"/>
    </location>
</feature>
<dbReference type="CDD" id="cd00038">
    <property type="entry name" value="CAP_ED"/>
    <property type="match status" value="1"/>
</dbReference>
<dbReference type="Pfam" id="PF00027">
    <property type="entry name" value="cNMP_binding"/>
    <property type="match status" value="1"/>
</dbReference>
<gene>
    <name evidence="7" type="ORF">FB380_004349</name>
    <name evidence="6" type="ORF">GCM10011589_41730</name>
</gene>
<dbReference type="PANTHER" id="PTHR24567">
    <property type="entry name" value="CRP FAMILY TRANSCRIPTIONAL REGULATORY PROTEIN"/>
    <property type="match status" value="1"/>
</dbReference>
<dbReference type="Proteomes" id="UP000648663">
    <property type="component" value="Unassembled WGS sequence"/>
</dbReference>
<organism evidence="7 8">
    <name type="scientific">Modestobacter marinus</name>
    <dbReference type="NCBI Taxonomy" id="477641"/>
    <lineage>
        <taxon>Bacteria</taxon>
        <taxon>Bacillati</taxon>
        <taxon>Actinomycetota</taxon>
        <taxon>Actinomycetes</taxon>
        <taxon>Geodermatophilales</taxon>
        <taxon>Geodermatophilaceae</taxon>
        <taxon>Modestobacter</taxon>
    </lineage>
</organism>
<proteinExistence type="predicted"/>
<evidence type="ECO:0000259" key="5">
    <source>
        <dbReference type="PROSITE" id="PS51063"/>
    </source>
</evidence>
<reference evidence="7 8" key="3">
    <citation type="submission" date="2020-02" db="EMBL/GenBank/DDBJ databases">
        <title>Sequencing the genomes of 1000 actinobacteria strains.</title>
        <authorList>
            <person name="Klenk H.-P."/>
        </authorList>
    </citation>
    <scope>NUCLEOTIDE SEQUENCE [LARGE SCALE GENOMIC DNA]</scope>
    <source>
        <strain evidence="7 8">DSM 45201</strain>
    </source>
</reference>
<evidence type="ECO:0000313" key="9">
    <source>
        <dbReference type="Proteomes" id="UP000648663"/>
    </source>
</evidence>
<evidence type="ECO:0000256" key="3">
    <source>
        <dbReference type="ARBA" id="ARBA00023163"/>
    </source>
</evidence>
<dbReference type="AlphaFoldDB" id="A0A846LQV2"/>
<protein>
    <submittedName>
        <fullName evidence="7">CRP-like cAMP-binding protein</fullName>
    </submittedName>
    <submittedName>
        <fullName evidence="6">Transcriptional regulator</fullName>
    </submittedName>
</protein>
<comment type="caution">
    <text evidence="7">The sequence shown here is derived from an EMBL/GenBank/DDBJ whole genome shotgun (WGS) entry which is preliminary data.</text>
</comment>
<keyword evidence="2" id="KW-0238">DNA-binding</keyword>
<keyword evidence="3" id="KW-0804">Transcription</keyword>
<dbReference type="InterPro" id="IPR012318">
    <property type="entry name" value="HTH_CRP"/>
</dbReference>
<name>A0A846LQV2_9ACTN</name>
<evidence type="ECO:0000313" key="7">
    <source>
        <dbReference type="EMBL" id="NIH69851.1"/>
    </source>
</evidence>
<keyword evidence="1" id="KW-0805">Transcription regulation</keyword>
<dbReference type="PROSITE" id="PS50042">
    <property type="entry name" value="CNMP_BINDING_3"/>
    <property type="match status" value="1"/>
</dbReference>
<dbReference type="InterPro" id="IPR036390">
    <property type="entry name" value="WH_DNA-bd_sf"/>
</dbReference>
<dbReference type="PANTHER" id="PTHR24567:SF74">
    <property type="entry name" value="HTH-TYPE TRANSCRIPTIONAL REGULATOR ARCR"/>
    <property type="match status" value="1"/>
</dbReference>
<reference evidence="9" key="2">
    <citation type="journal article" date="2019" name="Int. J. Syst. Evol. Microbiol.">
        <title>The Global Catalogue of Microorganisms (GCM) 10K type strain sequencing project: providing services to taxonomists for standard genome sequencing and annotation.</title>
        <authorList>
            <consortium name="The Broad Institute Genomics Platform"/>
            <consortium name="The Broad Institute Genome Sequencing Center for Infectious Disease"/>
            <person name="Wu L."/>
            <person name="Ma J."/>
        </authorList>
    </citation>
    <scope>NUCLEOTIDE SEQUENCE [LARGE SCALE GENOMIC DNA]</scope>
    <source>
        <strain evidence="9">CGMCC 4.5581</strain>
    </source>
</reference>
<dbReference type="SMART" id="SM00100">
    <property type="entry name" value="cNMP"/>
    <property type="match status" value="1"/>
</dbReference>
<dbReference type="EMBL" id="JAAMPA010000003">
    <property type="protein sequence ID" value="NIH69851.1"/>
    <property type="molecule type" value="Genomic_DNA"/>
</dbReference>
<dbReference type="InterPro" id="IPR050397">
    <property type="entry name" value="Env_Response_Regulators"/>
</dbReference>
<dbReference type="Pfam" id="PF13545">
    <property type="entry name" value="HTH_Crp_2"/>
    <property type="match status" value="1"/>
</dbReference>
<sequence length="243" mass="25836">MDLGRWTARLRADAAELTSQEMQIRDAAWIARCVGRGAAAPLGPEDVAALAGRITPAEFRRGEPVFGGGAGDRPGVWIVRSGHIELGVATPRGRVVVGVLRPGDVEGDLPLLLGLPVPYSARAVDDTVCLYLSPADFESLLGRHPAVSRRWLSSVAQRLATSHGRLISLLGRPLVAQVAGLLLDESDEGVVRLPQRTLAAMLGVARPSLNKVLKDLERRGLVVLGYGAIQLLDGDGLRRVSDA</sequence>